<evidence type="ECO:0000313" key="1">
    <source>
        <dbReference type="EMBL" id="OWR49623.1"/>
    </source>
</evidence>
<keyword evidence="2" id="KW-1185">Reference proteome</keyword>
<reference evidence="1 2" key="1">
    <citation type="journal article" date="2011" name="Cell">
        <title>The monarch butterfly genome yields insights into long-distance migration.</title>
        <authorList>
            <person name="Zhan S."/>
            <person name="Merlin C."/>
            <person name="Boore J.L."/>
            <person name="Reppert S.M."/>
        </authorList>
    </citation>
    <scope>NUCLEOTIDE SEQUENCE [LARGE SCALE GENOMIC DNA]</scope>
    <source>
        <strain evidence="1">F-2</strain>
    </source>
</reference>
<protein>
    <submittedName>
        <fullName evidence="1">Uncharacterized protein</fullName>
    </submittedName>
</protein>
<sequence>MNRPKRRLPLLLK</sequence>
<accession>A0A212F7A5</accession>
<evidence type="ECO:0000313" key="2">
    <source>
        <dbReference type="Proteomes" id="UP000007151"/>
    </source>
</evidence>
<dbReference type="KEGG" id="dpl:KGM_205023"/>
<comment type="caution">
    <text evidence="1">The sequence shown here is derived from an EMBL/GenBank/DDBJ whole genome shotgun (WGS) entry which is preliminary data.</text>
</comment>
<proteinExistence type="predicted"/>
<organism evidence="1 2">
    <name type="scientific">Danaus plexippus plexippus</name>
    <dbReference type="NCBI Taxonomy" id="278856"/>
    <lineage>
        <taxon>Eukaryota</taxon>
        <taxon>Metazoa</taxon>
        <taxon>Ecdysozoa</taxon>
        <taxon>Arthropoda</taxon>
        <taxon>Hexapoda</taxon>
        <taxon>Insecta</taxon>
        <taxon>Pterygota</taxon>
        <taxon>Neoptera</taxon>
        <taxon>Endopterygota</taxon>
        <taxon>Lepidoptera</taxon>
        <taxon>Glossata</taxon>
        <taxon>Ditrysia</taxon>
        <taxon>Papilionoidea</taxon>
        <taxon>Nymphalidae</taxon>
        <taxon>Danainae</taxon>
        <taxon>Danaini</taxon>
        <taxon>Danaina</taxon>
        <taxon>Danaus</taxon>
        <taxon>Danaus</taxon>
    </lineage>
</organism>
<gene>
    <name evidence="1" type="ORF">KGM_205023</name>
</gene>
<dbReference type="EMBL" id="AGBW02009893">
    <property type="protein sequence ID" value="OWR49623.1"/>
    <property type="molecule type" value="Genomic_DNA"/>
</dbReference>
<dbReference type="InParanoid" id="A0A212F7A5"/>
<dbReference type="Proteomes" id="UP000007151">
    <property type="component" value="Unassembled WGS sequence"/>
</dbReference>
<name>A0A212F7A5_DANPL</name>